<evidence type="ECO:0000313" key="11">
    <source>
        <dbReference type="EMBL" id="QHT98011.1"/>
    </source>
</evidence>
<dbReference type="InterPro" id="IPR023211">
    <property type="entry name" value="DNA_pol_palm_dom_sf"/>
</dbReference>
<dbReference type="SUPFAM" id="SSF53098">
    <property type="entry name" value="Ribonuclease H-like"/>
    <property type="match status" value="1"/>
</dbReference>
<dbReference type="InterPro" id="IPR017964">
    <property type="entry name" value="DNA-dir_DNA_pol_B_CS"/>
</dbReference>
<dbReference type="InterPro" id="IPR036397">
    <property type="entry name" value="RNaseH_sf"/>
</dbReference>
<evidence type="ECO:0000259" key="10">
    <source>
        <dbReference type="Pfam" id="PF03104"/>
    </source>
</evidence>
<organism evidence="11">
    <name type="scientific">viral metagenome</name>
    <dbReference type="NCBI Taxonomy" id="1070528"/>
    <lineage>
        <taxon>unclassified sequences</taxon>
        <taxon>metagenomes</taxon>
        <taxon>organismal metagenomes</taxon>
    </lineage>
</organism>
<dbReference type="InterPro" id="IPR006133">
    <property type="entry name" value="DNA-dir_DNA_pol_B_exonuc"/>
</dbReference>
<feature type="domain" description="DNA-directed DNA polymerase family B exonuclease" evidence="10">
    <location>
        <begin position="192"/>
        <end position="451"/>
    </location>
</feature>
<dbReference type="InterPro" id="IPR050240">
    <property type="entry name" value="DNA_pol_type-B"/>
</dbReference>
<dbReference type="GO" id="GO:0045004">
    <property type="term" value="P:DNA replication proofreading"/>
    <property type="evidence" value="ECO:0007669"/>
    <property type="project" value="TreeGrafter"/>
</dbReference>
<dbReference type="Gene3D" id="3.30.342.10">
    <property type="entry name" value="DNA Polymerase, chain B, domain 1"/>
    <property type="match status" value="1"/>
</dbReference>
<dbReference type="InterPro" id="IPR043502">
    <property type="entry name" value="DNA/RNA_pol_sf"/>
</dbReference>
<keyword evidence="4" id="KW-0548">Nucleotidyltransferase</keyword>
<keyword evidence="6" id="KW-0238">DNA-binding</keyword>
<dbReference type="PANTHER" id="PTHR10322">
    <property type="entry name" value="DNA POLYMERASE CATALYTIC SUBUNIT"/>
    <property type="match status" value="1"/>
</dbReference>
<protein>
    <recommendedName>
        <fullName evidence="2">DNA-directed DNA polymerase</fullName>
        <ecNumber evidence="2">2.7.7.7</ecNumber>
    </recommendedName>
</protein>
<evidence type="ECO:0000256" key="5">
    <source>
        <dbReference type="ARBA" id="ARBA00022932"/>
    </source>
</evidence>
<dbReference type="Gene3D" id="3.90.1600.10">
    <property type="entry name" value="Palm domain of DNA polymerase"/>
    <property type="match status" value="1"/>
</dbReference>
<comment type="catalytic activity">
    <reaction evidence="7">
        <text>DNA(n) + a 2'-deoxyribonucleoside 5'-triphosphate = DNA(n+1) + diphosphate</text>
        <dbReference type="Rhea" id="RHEA:22508"/>
        <dbReference type="Rhea" id="RHEA-COMP:17339"/>
        <dbReference type="Rhea" id="RHEA-COMP:17340"/>
        <dbReference type="ChEBI" id="CHEBI:33019"/>
        <dbReference type="ChEBI" id="CHEBI:61560"/>
        <dbReference type="ChEBI" id="CHEBI:173112"/>
        <dbReference type="EC" id="2.7.7.7"/>
    </reaction>
</comment>
<dbReference type="Pfam" id="PF00136">
    <property type="entry name" value="DNA_pol_B"/>
    <property type="match status" value="1"/>
</dbReference>
<dbReference type="GO" id="GO:0006297">
    <property type="term" value="P:nucleotide-excision repair, DNA gap filling"/>
    <property type="evidence" value="ECO:0007669"/>
    <property type="project" value="TreeGrafter"/>
</dbReference>
<comment type="similarity">
    <text evidence="1">Belongs to the DNA polymerase type-B family.</text>
</comment>
<accession>A0A6C0IXH4</accession>
<dbReference type="InterPro" id="IPR012337">
    <property type="entry name" value="RNaseH-like_sf"/>
</dbReference>
<feature type="region of interest" description="Disordered" evidence="8">
    <location>
        <begin position="1"/>
        <end position="30"/>
    </location>
</feature>
<dbReference type="Gene3D" id="1.10.287.690">
    <property type="entry name" value="Helix hairpin bin"/>
    <property type="match status" value="1"/>
</dbReference>
<dbReference type="EC" id="2.7.7.7" evidence="2"/>
<reference evidence="11" key="1">
    <citation type="journal article" date="2020" name="Nature">
        <title>Giant virus diversity and host interactions through global metagenomics.</title>
        <authorList>
            <person name="Schulz F."/>
            <person name="Roux S."/>
            <person name="Paez-Espino D."/>
            <person name="Jungbluth S."/>
            <person name="Walsh D.A."/>
            <person name="Denef V.J."/>
            <person name="McMahon K.D."/>
            <person name="Konstantinidis K.T."/>
            <person name="Eloe-Fadrosh E.A."/>
            <person name="Kyrpides N.C."/>
            <person name="Woyke T."/>
        </authorList>
    </citation>
    <scope>NUCLEOTIDE SEQUENCE</scope>
    <source>
        <strain evidence="11">GVMAG-M-3300025626-8</strain>
    </source>
</reference>
<dbReference type="SUPFAM" id="SSF56672">
    <property type="entry name" value="DNA/RNA polymerases"/>
    <property type="match status" value="1"/>
</dbReference>
<evidence type="ECO:0000256" key="8">
    <source>
        <dbReference type="SAM" id="MobiDB-lite"/>
    </source>
</evidence>
<evidence type="ECO:0000256" key="6">
    <source>
        <dbReference type="ARBA" id="ARBA00023125"/>
    </source>
</evidence>
<dbReference type="Pfam" id="PF03104">
    <property type="entry name" value="DNA_pol_B_exo1"/>
    <property type="match status" value="1"/>
</dbReference>
<feature type="compositionally biased region" description="Polar residues" evidence="8">
    <location>
        <begin position="1"/>
        <end position="15"/>
    </location>
</feature>
<evidence type="ECO:0000256" key="4">
    <source>
        <dbReference type="ARBA" id="ARBA00022695"/>
    </source>
</evidence>
<sequence length="1041" mass="120011">MVKATKTTTKPQVSSFGREEKAREEEAKRTRLDSTTINGIMFQALTWELQNKRPPPFKRKNVTDKVQYEEATQVVHCCGRMENGESVRVAVIGYHPYFYARISESDFDRVVSSFVYKYDTGGERGQKSQRHQFEDWWVVEKCLEDKCIYQGFKNGEKDSVLKITCANQACMRDMIKALTDTPPSGTGQKHYELFDVRQDVLCSFYHETGLKPCGWMKIENTLEFEDQTPFAYEESRCDHDYVVIIEDIKPMNDKISMAPFKVCSIDIEAFGPMGADGRYPFPDPEISSHQTSCICVRKRLLTQGSDEGEYVYFSYKPLDMDRVNELCLKENLSVSHKDSKACNSEKEMFAAFITYCEREKFDIIIGWNTLDFDMRYIYHRCKLYGIDLYRVAKWGTKETCRTIRLEDVTLSTAGAGHNRFRYWNISGVFQMDELVVVRRDKKYDTYKLGAVSNILLGDTKMDEPPSEIHRKSQGTSTELAEIVVYCMKDTKLPDEIACKLQSYMKNFMFANMATVPVTYLLTRGANIKTSSFITKNVRKRGMIISNKNKSFNHIDGKYEGATVLDALKGFYDDPVATLDFKSLYPSIFISQVLDPHVFVESDVYRGIPGVKYKNHKWIDKKSGKRFDYCIVTNGEKLGIPAVIPEIMQELWNERDEAKKKMKKAANYTEKSVFDGIQLAVKLLMNSIYGFFGAVNASPIPHLPLAMICTFTGRKFIEESQKFVLARYGNYNDKPEIANMTLHERMKLELNELECDTVVNVYGDTDSIFVKWKVSDEARALGQKAILEENFKQSELAGEEITKWLLENHCPVPKRVEMEFEKVYYSLISYSKKRYCGLLWTNVDKPDYIDYKGIAPVRRDTPKIVKDIIIKCIELILVQKDRPSAFALLEETFARIDRGDYEITEFAKTGAISDKEYVGTIPPAAQVAERLKKRGLPVPDRVSYVYVVGDPKDKASTKVEDPDYIIQNDLKVDRRYYLNNQFKKPIIELLGPALNGLDELIDKYLLKYQAYVMDDEVKARREAHQQELNTKPITSFFKRKLT</sequence>
<evidence type="ECO:0000256" key="2">
    <source>
        <dbReference type="ARBA" id="ARBA00012417"/>
    </source>
</evidence>
<dbReference type="SMART" id="SM00486">
    <property type="entry name" value="POLBc"/>
    <property type="match status" value="1"/>
</dbReference>
<keyword evidence="3" id="KW-0808">Transferase</keyword>
<dbReference type="GO" id="GO:0000166">
    <property type="term" value="F:nucleotide binding"/>
    <property type="evidence" value="ECO:0007669"/>
    <property type="project" value="InterPro"/>
</dbReference>
<dbReference type="PRINTS" id="PR00106">
    <property type="entry name" value="DNAPOLB"/>
</dbReference>
<feature type="compositionally biased region" description="Basic and acidic residues" evidence="8">
    <location>
        <begin position="17"/>
        <end position="30"/>
    </location>
</feature>
<dbReference type="PANTHER" id="PTHR10322:SF23">
    <property type="entry name" value="DNA POLYMERASE DELTA CATALYTIC SUBUNIT"/>
    <property type="match status" value="1"/>
</dbReference>
<dbReference type="PROSITE" id="PS00116">
    <property type="entry name" value="DNA_POLYMERASE_B"/>
    <property type="match status" value="1"/>
</dbReference>
<evidence type="ECO:0000256" key="1">
    <source>
        <dbReference type="ARBA" id="ARBA00005755"/>
    </source>
</evidence>
<evidence type="ECO:0000256" key="7">
    <source>
        <dbReference type="ARBA" id="ARBA00049244"/>
    </source>
</evidence>
<dbReference type="Gene3D" id="3.30.420.10">
    <property type="entry name" value="Ribonuclease H-like superfamily/Ribonuclease H"/>
    <property type="match status" value="1"/>
</dbReference>
<dbReference type="InterPro" id="IPR042087">
    <property type="entry name" value="DNA_pol_B_thumb"/>
</dbReference>
<evidence type="ECO:0000259" key="9">
    <source>
        <dbReference type="Pfam" id="PF00136"/>
    </source>
</evidence>
<dbReference type="GO" id="GO:0043625">
    <property type="term" value="C:delta DNA polymerase complex"/>
    <property type="evidence" value="ECO:0007669"/>
    <property type="project" value="TreeGrafter"/>
</dbReference>
<dbReference type="InterPro" id="IPR006134">
    <property type="entry name" value="DNA-dir_DNA_pol_B_multi_dom"/>
</dbReference>
<dbReference type="InterPro" id="IPR006172">
    <property type="entry name" value="DNA-dir_DNA_pol_B"/>
</dbReference>
<dbReference type="Gene3D" id="1.10.132.60">
    <property type="entry name" value="DNA polymerase family B, C-terminal domain"/>
    <property type="match status" value="1"/>
</dbReference>
<dbReference type="AlphaFoldDB" id="A0A6C0IXH4"/>
<proteinExistence type="inferred from homology"/>
<evidence type="ECO:0000256" key="3">
    <source>
        <dbReference type="ARBA" id="ARBA00022679"/>
    </source>
</evidence>
<name>A0A6C0IXH4_9ZZZZ</name>
<dbReference type="GO" id="GO:0003887">
    <property type="term" value="F:DNA-directed DNA polymerase activity"/>
    <property type="evidence" value="ECO:0007669"/>
    <property type="project" value="UniProtKB-KW"/>
</dbReference>
<dbReference type="GO" id="GO:0008296">
    <property type="term" value="F:3'-5'-DNA exonuclease activity"/>
    <property type="evidence" value="ECO:0007669"/>
    <property type="project" value="TreeGrafter"/>
</dbReference>
<dbReference type="EMBL" id="MN740286">
    <property type="protein sequence ID" value="QHT98011.1"/>
    <property type="molecule type" value="Genomic_DNA"/>
</dbReference>
<keyword evidence="5" id="KW-0239">DNA-directed DNA polymerase</keyword>
<dbReference type="GO" id="GO:0006287">
    <property type="term" value="P:base-excision repair, gap-filling"/>
    <property type="evidence" value="ECO:0007669"/>
    <property type="project" value="TreeGrafter"/>
</dbReference>
<dbReference type="GO" id="GO:0003677">
    <property type="term" value="F:DNA binding"/>
    <property type="evidence" value="ECO:0007669"/>
    <property type="project" value="UniProtKB-KW"/>
</dbReference>
<feature type="domain" description="DNA-directed DNA polymerase family B multifunctional" evidence="9">
    <location>
        <begin position="515"/>
        <end position="989"/>
    </location>
</feature>